<dbReference type="EMBL" id="BEHY01000005">
    <property type="protein sequence ID" value="GBD08154.1"/>
    <property type="molecule type" value="Genomic_DNA"/>
</dbReference>
<evidence type="ECO:0000313" key="7">
    <source>
        <dbReference type="Proteomes" id="UP000236642"/>
    </source>
</evidence>
<dbReference type="InterPro" id="IPR016171">
    <property type="entry name" value="Vanillyl_alc_oxidase_C-sub2"/>
</dbReference>
<dbReference type="InterPro" id="IPR036318">
    <property type="entry name" value="FAD-bd_PCMH-like_sf"/>
</dbReference>
<dbReference type="GO" id="GO:0016491">
    <property type="term" value="F:oxidoreductase activity"/>
    <property type="evidence" value="ECO:0007669"/>
    <property type="project" value="UniProtKB-KW"/>
</dbReference>
<dbReference type="SUPFAM" id="SSF56176">
    <property type="entry name" value="FAD-binding/transporter-associated domain-like"/>
    <property type="match status" value="1"/>
</dbReference>
<evidence type="ECO:0000313" key="6">
    <source>
        <dbReference type="EMBL" id="GBD08154.1"/>
    </source>
</evidence>
<evidence type="ECO:0000256" key="2">
    <source>
        <dbReference type="ARBA" id="ARBA00022630"/>
    </source>
</evidence>
<dbReference type="Proteomes" id="UP000236642">
    <property type="component" value="Unassembled WGS sequence"/>
</dbReference>
<dbReference type="Pfam" id="PF02913">
    <property type="entry name" value="FAD-oxidase_C"/>
    <property type="match status" value="2"/>
</dbReference>
<keyword evidence="2" id="KW-0285">Flavoprotein</keyword>
<dbReference type="PROSITE" id="PS51387">
    <property type="entry name" value="FAD_PCMH"/>
    <property type="match status" value="1"/>
</dbReference>
<name>A0A2H5Y3Z8_9CHLR</name>
<evidence type="ECO:0000256" key="1">
    <source>
        <dbReference type="ARBA" id="ARBA00001974"/>
    </source>
</evidence>
<dbReference type="Gene3D" id="3.30.465.10">
    <property type="match status" value="1"/>
</dbReference>
<keyword evidence="4 6" id="KW-0560">Oxidoreductase</keyword>
<dbReference type="InterPro" id="IPR016164">
    <property type="entry name" value="FAD-linked_Oxase-like_C"/>
</dbReference>
<comment type="cofactor">
    <cofactor evidence="1">
        <name>FAD</name>
        <dbReference type="ChEBI" id="CHEBI:57692"/>
    </cofactor>
</comment>
<protein>
    <submittedName>
        <fullName evidence="6">Putative FAD-linked oxidoreductase</fullName>
        <ecNumber evidence="6">1.-.-.-</ecNumber>
    </submittedName>
</protein>
<dbReference type="Pfam" id="PF01565">
    <property type="entry name" value="FAD_binding_4"/>
    <property type="match status" value="1"/>
</dbReference>
<proteinExistence type="predicted"/>
<keyword evidence="3" id="KW-0274">FAD</keyword>
<dbReference type="InterPro" id="IPR006094">
    <property type="entry name" value="Oxid_FAD_bind_N"/>
</dbReference>
<comment type="caution">
    <text evidence="6">The sequence shown here is derived from an EMBL/GenBank/DDBJ whole genome shotgun (WGS) entry which is preliminary data.</text>
</comment>
<dbReference type="GO" id="GO:0071949">
    <property type="term" value="F:FAD binding"/>
    <property type="evidence" value="ECO:0007669"/>
    <property type="project" value="InterPro"/>
</dbReference>
<dbReference type="InterPro" id="IPR016169">
    <property type="entry name" value="FAD-bd_PCMH_sub2"/>
</dbReference>
<organism evidence="6 7">
    <name type="scientific">Candidatus Thermoflexus japonica</name>
    <dbReference type="NCBI Taxonomy" id="2035417"/>
    <lineage>
        <taxon>Bacteria</taxon>
        <taxon>Bacillati</taxon>
        <taxon>Chloroflexota</taxon>
        <taxon>Thermoflexia</taxon>
        <taxon>Thermoflexales</taxon>
        <taxon>Thermoflexaceae</taxon>
        <taxon>Thermoflexus</taxon>
    </lineage>
</organism>
<dbReference type="Gene3D" id="1.10.45.10">
    <property type="entry name" value="Vanillyl-alcohol Oxidase, Chain A, domain 4"/>
    <property type="match status" value="1"/>
</dbReference>
<evidence type="ECO:0000256" key="4">
    <source>
        <dbReference type="ARBA" id="ARBA00023002"/>
    </source>
</evidence>
<evidence type="ECO:0000259" key="5">
    <source>
        <dbReference type="PROSITE" id="PS51387"/>
    </source>
</evidence>
<dbReference type="PANTHER" id="PTHR11748">
    <property type="entry name" value="D-LACTATE DEHYDROGENASE"/>
    <property type="match status" value="1"/>
</dbReference>
<dbReference type="InterPro" id="IPR004113">
    <property type="entry name" value="FAD-bd_oxidored_4_C"/>
</dbReference>
<gene>
    <name evidence="6" type="ORF">HRbin22_00387</name>
</gene>
<accession>A0A2H5Y3Z8</accession>
<dbReference type="EC" id="1.-.-.-" evidence="6"/>
<dbReference type="SUPFAM" id="SSF55103">
    <property type="entry name" value="FAD-linked oxidases, C-terminal domain"/>
    <property type="match status" value="1"/>
</dbReference>
<dbReference type="PANTHER" id="PTHR11748:SF103">
    <property type="entry name" value="GLYCOLATE OXIDASE SUBUNIT GLCE"/>
    <property type="match status" value="1"/>
</dbReference>
<dbReference type="InterPro" id="IPR016166">
    <property type="entry name" value="FAD-bd_PCMH"/>
</dbReference>
<evidence type="ECO:0000256" key="3">
    <source>
        <dbReference type="ARBA" id="ARBA00022827"/>
    </source>
</evidence>
<sequence length="421" mass="45425">MDLTMRYTLNDSTPHIVRQPQTVEEAAEALREAARSGWAVVPWGSGTHQGIGHTPARYDLALDLTRLSRVLRHRPANLTIRVEAGIRLAELNAMLAEHGQWLPLDPPFGDRATIGGILATGLSGPLRARYGSARDLLIGIRVALADGTLIQGGGEVVKNVAGYDLPKLFHGALGTLGVIVEAAFKLWPRPKAEATWVFGFPRAEDALSLTLSMLRHPGFPMAVEVLNARAWEALRAEMELPADPGARVWVLVRAGGWPAQVERIGRDAVAASSGARVKDRLPEETASTLWARVSSVAILPHPAPPGALGVRLGLLPAQLAEGAATLEALEEIPVLWRAHGTLGLIYAEGRGPMETLLRWAENLRSLALTRGGHFMILAGPESVKQALGLWAPLRPEVEVMRRVKAQLDPEGRLNPGRLGWA</sequence>
<feature type="domain" description="FAD-binding PCMH-type" evidence="5">
    <location>
        <begin position="9"/>
        <end position="189"/>
    </location>
</feature>
<dbReference type="AlphaFoldDB" id="A0A2H5Y3Z8"/>
<reference evidence="7" key="1">
    <citation type="submission" date="2017-09" db="EMBL/GenBank/DDBJ databases">
        <title>Metaegenomics of thermophilic ammonia-oxidizing enrichment culture.</title>
        <authorList>
            <person name="Kato S."/>
            <person name="Suzuki K."/>
        </authorList>
    </citation>
    <scope>NUCLEOTIDE SEQUENCE [LARGE SCALE GENOMIC DNA]</scope>
</reference>